<dbReference type="EMBL" id="GL871024">
    <property type="protein sequence ID" value="EGC36505.1"/>
    <property type="molecule type" value="Genomic_DNA"/>
</dbReference>
<dbReference type="FunFam" id="1.20.120.310:FF:000002">
    <property type="entry name" value="Sulfhydryl oxidase"/>
    <property type="match status" value="1"/>
</dbReference>
<dbReference type="GO" id="GO:0016971">
    <property type="term" value="F:flavin-dependent sulfhydryl oxidase activity"/>
    <property type="evidence" value="ECO:0000318"/>
    <property type="project" value="GO_Central"/>
</dbReference>
<dbReference type="InterPro" id="IPR036774">
    <property type="entry name" value="ERV/ALR_sulphydryl_oxid_sf"/>
</dbReference>
<keyword evidence="9" id="KW-1185">Reference proteome</keyword>
<dbReference type="KEGG" id="dpp:DICPUDRAFT_150985"/>
<dbReference type="SUPFAM" id="SSF69000">
    <property type="entry name" value="FAD-dependent thiol oxidase"/>
    <property type="match status" value="1"/>
</dbReference>
<sequence length="208" mass="23608">MALGSKINQILDDPSKKSITTTTTTNSNTIVKKVHLLNEDQKEEEEDCNTCELLGVSDKKNQMFSMISSNSFSSNSNTSNKNKNIEKDTNDEADFWLPLDQPPTSVELGNSGWTLLHTMAAYYPEKPSETRKQDTLDFLTSFSKVYPCKVCAKDFREIIKETPPKLESQKDFALWLCDAHNSVNTQLGKPKFDCDLLNDRWKIGSKFH</sequence>
<dbReference type="GO" id="GO:0050660">
    <property type="term" value="F:flavin adenine dinucleotide binding"/>
    <property type="evidence" value="ECO:0000318"/>
    <property type="project" value="GO_Central"/>
</dbReference>
<dbReference type="AlphaFoldDB" id="F0ZHR0"/>
<protein>
    <recommendedName>
        <fullName evidence="6">Sulfhydryl oxidase</fullName>
        <ecNumber evidence="6">1.8.3.2</ecNumber>
    </recommendedName>
</protein>
<dbReference type="FunCoup" id="F0ZHR0">
    <property type="interactions" value="3"/>
</dbReference>
<dbReference type="PANTHER" id="PTHR12645">
    <property type="entry name" value="ALR/ERV"/>
    <property type="match status" value="1"/>
</dbReference>
<dbReference type="RefSeq" id="XP_003286950.1">
    <property type="nucleotide sequence ID" value="XM_003286902.1"/>
</dbReference>
<dbReference type="OrthoDB" id="17199at2759"/>
<dbReference type="VEuPathDB" id="AmoebaDB:DICPUDRAFT_150985"/>
<dbReference type="Gene3D" id="1.20.120.310">
    <property type="entry name" value="ERV/ALR sulfhydryl oxidase domain"/>
    <property type="match status" value="1"/>
</dbReference>
<dbReference type="PANTHER" id="PTHR12645:SF0">
    <property type="entry name" value="FAD-LINKED SULFHYDRYL OXIDASE ALR"/>
    <property type="match status" value="1"/>
</dbReference>
<evidence type="ECO:0000256" key="6">
    <source>
        <dbReference type="RuleBase" id="RU371123"/>
    </source>
</evidence>
<dbReference type="GO" id="GO:0005739">
    <property type="term" value="C:mitochondrion"/>
    <property type="evidence" value="ECO:0000318"/>
    <property type="project" value="GO_Central"/>
</dbReference>
<keyword evidence="2 6" id="KW-0285">Flavoprotein</keyword>
<keyword evidence="3 6" id="KW-0274">FAD</keyword>
<dbReference type="InterPro" id="IPR039799">
    <property type="entry name" value="ALR/ERV"/>
</dbReference>
<dbReference type="GeneID" id="10500442"/>
<name>F0ZHR0_DICPU</name>
<dbReference type="PROSITE" id="PS51324">
    <property type="entry name" value="ERV_ALR"/>
    <property type="match status" value="1"/>
</dbReference>
<dbReference type="Proteomes" id="UP000001064">
    <property type="component" value="Unassembled WGS sequence"/>
</dbReference>
<dbReference type="eggNOG" id="KOG3355">
    <property type="taxonomic scope" value="Eukaryota"/>
</dbReference>
<evidence type="ECO:0000256" key="2">
    <source>
        <dbReference type="ARBA" id="ARBA00022630"/>
    </source>
</evidence>
<dbReference type="InParanoid" id="F0ZHR0"/>
<keyword evidence="4 6" id="KW-0560">Oxidoreductase</keyword>
<gene>
    <name evidence="8" type="ORF">DICPUDRAFT_150985</name>
</gene>
<evidence type="ECO:0000256" key="4">
    <source>
        <dbReference type="ARBA" id="ARBA00023002"/>
    </source>
</evidence>
<reference evidence="9" key="1">
    <citation type="journal article" date="2011" name="Genome Biol.">
        <title>Comparative genomics of the social amoebae Dictyostelium discoideum and Dictyostelium purpureum.</title>
        <authorList>
            <consortium name="US DOE Joint Genome Institute (JGI-PGF)"/>
            <person name="Sucgang R."/>
            <person name="Kuo A."/>
            <person name="Tian X."/>
            <person name="Salerno W."/>
            <person name="Parikh A."/>
            <person name="Feasley C.L."/>
            <person name="Dalin E."/>
            <person name="Tu H."/>
            <person name="Huang E."/>
            <person name="Barry K."/>
            <person name="Lindquist E."/>
            <person name="Shapiro H."/>
            <person name="Bruce D."/>
            <person name="Schmutz J."/>
            <person name="Salamov A."/>
            <person name="Fey P."/>
            <person name="Gaudet P."/>
            <person name="Anjard C."/>
            <person name="Babu M.M."/>
            <person name="Basu S."/>
            <person name="Bushmanova Y."/>
            <person name="van der Wel H."/>
            <person name="Katoh-Kurasawa M."/>
            <person name="Dinh C."/>
            <person name="Coutinho P.M."/>
            <person name="Saito T."/>
            <person name="Elias M."/>
            <person name="Schaap P."/>
            <person name="Kay R.R."/>
            <person name="Henrissat B."/>
            <person name="Eichinger L."/>
            <person name="Rivero F."/>
            <person name="Putnam N.H."/>
            <person name="West C.M."/>
            <person name="Loomis W.F."/>
            <person name="Chisholm R.L."/>
            <person name="Shaulsky G."/>
            <person name="Strassmann J.E."/>
            <person name="Queller D.C."/>
            <person name="Kuspa A."/>
            <person name="Grigoriev I.V."/>
        </authorList>
    </citation>
    <scope>NUCLEOTIDE SEQUENCE [LARGE SCALE GENOMIC DNA]</scope>
    <source>
        <strain evidence="9">QSDP1</strain>
    </source>
</reference>
<dbReference type="STRING" id="5786.F0ZHR0"/>
<feature type="domain" description="ERV/ALR sulfhydryl oxidase" evidence="7">
    <location>
        <begin position="101"/>
        <end position="201"/>
    </location>
</feature>
<evidence type="ECO:0000259" key="7">
    <source>
        <dbReference type="PROSITE" id="PS51324"/>
    </source>
</evidence>
<evidence type="ECO:0000313" key="8">
    <source>
        <dbReference type="EMBL" id="EGC36505.1"/>
    </source>
</evidence>
<evidence type="ECO:0000256" key="3">
    <source>
        <dbReference type="ARBA" id="ARBA00022827"/>
    </source>
</evidence>
<dbReference type="Pfam" id="PF04777">
    <property type="entry name" value="Evr1_Alr"/>
    <property type="match status" value="1"/>
</dbReference>
<dbReference type="EC" id="1.8.3.2" evidence="6"/>
<comment type="catalytic activity">
    <reaction evidence="6">
        <text>2 R'C(R)SH + O2 = R'C(R)S-S(R)CR' + H2O2</text>
        <dbReference type="Rhea" id="RHEA:17357"/>
        <dbReference type="ChEBI" id="CHEBI:15379"/>
        <dbReference type="ChEBI" id="CHEBI:16240"/>
        <dbReference type="ChEBI" id="CHEBI:16520"/>
        <dbReference type="ChEBI" id="CHEBI:17412"/>
        <dbReference type="EC" id="1.8.3.2"/>
    </reaction>
</comment>
<dbReference type="InterPro" id="IPR017905">
    <property type="entry name" value="ERV/ALR_sulphydryl_oxidase"/>
</dbReference>
<accession>F0ZHR0</accession>
<comment type="cofactor">
    <cofactor evidence="1 6">
        <name>FAD</name>
        <dbReference type="ChEBI" id="CHEBI:57692"/>
    </cofactor>
</comment>
<organism evidence="8 9">
    <name type="scientific">Dictyostelium purpureum</name>
    <name type="common">Slime mold</name>
    <dbReference type="NCBI Taxonomy" id="5786"/>
    <lineage>
        <taxon>Eukaryota</taxon>
        <taxon>Amoebozoa</taxon>
        <taxon>Evosea</taxon>
        <taxon>Eumycetozoa</taxon>
        <taxon>Dictyostelia</taxon>
        <taxon>Dictyosteliales</taxon>
        <taxon>Dictyosteliaceae</taxon>
        <taxon>Dictyostelium</taxon>
    </lineage>
</organism>
<evidence type="ECO:0000256" key="5">
    <source>
        <dbReference type="ARBA" id="ARBA00023157"/>
    </source>
</evidence>
<dbReference type="OMA" id="SKVYPCK"/>
<keyword evidence="5" id="KW-1015">Disulfide bond</keyword>
<proteinExistence type="predicted"/>
<evidence type="ECO:0000313" key="9">
    <source>
        <dbReference type="Proteomes" id="UP000001064"/>
    </source>
</evidence>
<evidence type="ECO:0000256" key="1">
    <source>
        <dbReference type="ARBA" id="ARBA00001974"/>
    </source>
</evidence>